<name>A0A1G4AMW7_9PEZI</name>
<keyword evidence="2" id="KW-1185">Reference proteome</keyword>
<reference evidence="1 2" key="1">
    <citation type="submission" date="2016-09" db="EMBL/GenBank/DDBJ databases">
        <authorList>
            <person name="Capua I."/>
            <person name="De Benedictis P."/>
            <person name="Joannis T."/>
            <person name="Lombin L.H."/>
            <person name="Cattoli G."/>
        </authorList>
    </citation>
    <scope>NUCLEOTIDE SEQUENCE [LARGE SCALE GENOMIC DNA]</scope>
    <source>
        <strain evidence="1 2">IMI 309357</strain>
    </source>
</reference>
<comment type="caution">
    <text evidence="1">The sequence shown here is derived from an EMBL/GenBank/DDBJ whole genome shotgun (WGS) entry which is preliminary data.</text>
</comment>
<dbReference type="RefSeq" id="XP_022467602.1">
    <property type="nucleotide sequence ID" value="XM_022625896.1"/>
</dbReference>
<protein>
    <submittedName>
        <fullName evidence="1">Uncharacterized protein</fullName>
    </submittedName>
</protein>
<evidence type="ECO:0000313" key="1">
    <source>
        <dbReference type="EMBL" id="OHE90425.1"/>
    </source>
</evidence>
<organism evidence="1 2">
    <name type="scientific">Colletotrichum orchidophilum</name>
    <dbReference type="NCBI Taxonomy" id="1209926"/>
    <lineage>
        <taxon>Eukaryota</taxon>
        <taxon>Fungi</taxon>
        <taxon>Dikarya</taxon>
        <taxon>Ascomycota</taxon>
        <taxon>Pezizomycotina</taxon>
        <taxon>Sordariomycetes</taxon>
        <taxon>Hypocreomycetidae</taxon>
        <taxon>Glomerellales</taxon>
        <taxon>Glomerellaceae</taxon>
        <taxon>Colletotrichum</taxon>
    </lineage>
</organism>
<dbReference type="GeneID" id="34567406"/>
<dbReference type="EMBL" id="MJBS01000263">
    <property type="protein sequence ID" value="OHE90425.1"/>
    <property type="molecule type" value="Genomic_DNA"/>
</dbReference>
<dbReference type="AlphaFoldDB" id="A0A1G4AMW7"/>
<evidence type="ECO:0000313" key="2">
    <source>
        <dbReference type="Proteomes" id="UP000176998"/>
    </source>
</evidence>
<accession>A0A1G4AMW7</accession>
<dbReference type="Proteomes" id="UP000176998">
    <property type="component" value="Unassembled WGS sequence"/>
</dbReference>
<proteinExistence type="predicted"/>
<sequence>MPQVPGKGQIELIIDVGNEEMEDFEHYGNLVGVLEKSEYCPCLSSAVQAIVWRPLSSSSSRERIQHSLSPCPAGRHWIPSRFHSAPLRRGQLAFTRRRGWHLYRYLRRPWRSPRASFCPLQILPGKRGEESKRICNAARERRRKRGTLHLPRI</sequence>
<gene>
    <name evidence="1" type="ORF">CORC01_14285</name>
</gene>